<sequence length="166" mass="18578">MSPQFIYIVVEVELNKPFPQKIVLDDKKGHKESKCLQQSVRVLPQAKDQSPVEVPISGSTAKSVSNTDTVLASSTRQVPILCSSYKNCLCYRYYSFCSTHYNICYNICYRYFSFCFRYISALALASTISVIDVISPANEPTTPIKTLTTLVVEVEPTSNSTYNSSN</sequence>
<accession>A0A565B8N6</accession>
<keyword evidence="2" id="KW-1185">Reference proteome</keyword>
<proteinExistence type="predicted"/>
<organism evidence="1 2">
    <name type="scientific">Arabis nemorensis</name>
    <dbReference type="NCBI Taxonomy" id="586526"/>
    <lineage>
        <taxon>Eukaryota</taxon>
        <taxon>Viridiplantae</taxon>
        <taxon>Streptophyta</taxon>
        <taxon>Embryophyta</taxon>
        <taxon>Tracheophyta</taxon>
        <taxon>Spermatophyta</taxon>
        <taxon>Magnoliopsida</taxon>
        <taxon>eudicotyledons</taxon>
        <taxon>Gunneridae</taxon>
        <taxon>Pentapetalae</taxon>
        <taxon>rosids</taxon>
        <taxon>malvids</taxon>
        <taxon>Brassicales</taxon>
        <taxon>Brassicaceae</taxon>
        <taxon>Arabideae</taxon>
        <taxon>Arabis</taxon>
    </lineage>
</organism>
<evidence type="ECO:0000313" key="1">
    <source>
        <dbReference type="EMBL" id="VVA97902.1"/>
    </source>
</evidence>
<gene>
    <name evidence="1" type="ORF">ANE_LOCUS8347</name>
</gene>
<reference evidence="1" key="1">
    <citation type="submission" date="2019-07" db="EMBL/GenBank/DDBJ databases">
        <authorList>
            <person name="Dittberner H."/>
        </authorList>
    </citation>
    <scope>NUCLEOTIDE SEQUENCE [LARGE SCALE GENOMIC DNA]</scope>
</reference>
<dbReference type="EMBL" id="CABITT030000003">
    <property type="protein sequence ID" value="VVA97902.1"/>
    <property type="molecule type" value="Genomic_DNA"/>
</dbReference>
<evidence type="ECO:0000313" key="2">
    <source>
        <dbReference type="Proteomes" id="UP000489600"/>
    </source>
</evidence>
<protein>
    <submittedName>
        <fullName evidence="1">Uncharacterized protein</fullName>
    </submittedName>
</protein>
<comment type="caution">
    <text evidence="1">The sequence shown here is derived from an EMBL/GenBank/DDBJ whole genome shotgun (WGS) entry which is preliminary data.</text>
</comment>
<dbReference type="AlphaFoldDB" id="A0A565B8N6"/>
<name>A0A565B8N6_9BRAS</name>
<dbReference type="Proteomes" id="UP000489600">
    <property type="component" value="Unassembled WGS sequence"/>
</dbReference>